<dbReference type="AlphaFoldDB" id="A0A857AWQ5"/>
<dbReference type="SUPFAM" id="SSF56349">
    <property type="entry name" value="DNA breaking-rejoining enzymes"/>
    <property type="match status" value="1"/>
</dbReference>
<sequence length="736" mass="84614">MMQSEHTAPCPTTSLSLPDLLWDTRPEISESELAALDTLVDHFQQGGKNWSPDIQKRLSRLLLPLRDTLTKMHAAKAPYNSSIHDIVLEMQRIRKTYWAWTQEEWLEVICNSEEEFRRRFGASGNCRQYVMALAWLLCGFERLEHCGIFYQYRLCLKVFGRQSTDFAVSQLDNMMQVLGYVPRDGRNNGIRNAMCMAMLLQRDAQLDHITVTTLQQIAATCPDYLREASATLSRILAASGTIEEGFDHRITQRRRPPREYNATADVPTEWLVWCKRWRATSVLRPSSILSGWYVLLKCGRWLAECYPTCLSPSDWTRDTAIAWVTAACRMKVGEWANPGGMYRDRRGKMMMPAARARMLGHIRTFFHDLQEWGWIPVRFSPERVFRAPRSLTSLVGPEPRIVADDMWCKLLHAGQNLQESDLPNCVAYPYFYPLEMVRALSVLWLFGGLRRDEILRMQCGCIRWQQPEENNVSRICLIDVPVSKTYAAFTKPVDPIIGEYIEQWELVRNTQPLQEDSKTGESVHFLFMHRGKRVHSSYINNSLIPLLCRKAGIPEQDARGKITSHRARATIASQLYNAREPLDIFELQKWLGHSSPESTRHYVEITPTRLAGSLDKAGYFERNRRMVSVLIDQDAIAEGLVESGKPWRYYDLGHGFCTYDFFEQCPHRMACAKCSFYMPKSSSEAQYLGGRQNLLKLMQEIPLTDDEQAAVENDIQAVDKLLNKLTGVATPGNKRK</sequence>
<evidence type="ECO:0000313" key="2">
    <source>
        <dbReference type="EMBL" id="QGW58933.1"/>
    </source>
</evidence>
<dbReference type="Gene3D" id="1.10.443.10">
    <property type="entry name" value="Intergrase catalytic core"/>
    <property type="match status" value="1"/>
</dbReference>
<dbReference type="Pfam" id="PF00589">
    <property type="entry name" value="Phage_integrase"/>
    <property type="match status" value="1"/>
</dbReference>
<dbReference type="PROSITE" id="PS51898">
    <property type="entry name" value="TYR_RECOMBINASE"/>
    <property type="match status" value="1"/>
</dbReference>
<protein>
    <submittedName>
        <fullName evidence="2">Uncharacterized protein</fullName>
    </submittedName>
</protein>
<dbReference type="GO" id="GO:0006310">
    <property type="term" value="P:DNA recombination"/>
    <property type="evidence" value="ECO:0007669"/>
    <property type="project" value="UniProtKB-KW"/>
</dbReference>
<geneLocation type="plasmid" evidence="2">
    <name>pKpnU95</name>
</geneLocation>
<evidence type="ECO:0000256" key="1">
    <source>
        <dbReference type="ARBA" id="ARBA00023172"/>
    </source>
</evidence>
<gene>
    <name evidence="2" type="ORF">pKpnU95_00080</name>
</gene>
<organism evidence="2">
    <name type="scientific">Klebsiella pneumoniae</name>
    <dbReference type="NCBI Taxonomy" id="573"/>
    <lineage>
        <taxon>Bacteria</taxon>
        <taxon>Pseudomonadati</taxon>
        <taxon>Pseudomonadota</taxon>
        <taxon>Gammaproteobacteria</taxon>
        <taxon>Enterobacterales</taxon>
        <taxon>Enterobacteriaceae</taxon>
        <taxon>Klebsiella/Raoultella group</taxon>
        <taxon>Klebsiella</taxon>
        <taxon>Klebsiella pneumoniae complex</taxon>
    </lineage>
</organism>
<keyword evidence="2" id="KW-0614">Plasmid</keyword>
<keyword evidence="1" id="KW-0233">DNA recombination</keyword>
<reference evidence="2" key="1">
    <citation type="submission" date="2019-12" db="EMBL/GenBank/DDBJ databases">
        <title>Klebsiella pneumoniae strain U95 multidrug resistance plasmid pKpnU95.</title>
        <authorList>
            <person name="Navon-Venezia S."/>
            <person name="Kondratyeva K."/>
            <person name="Gancz A."/>
        </authorList>
    </citation>
    <scope>NUCLEOTIDE SEQUENCE</scope>
    <source>
        <strain evidence="2">U95</strain>
        <plasmid evidence="2">pKpnU95</plasmid>
    </source>
</reference>
<proteinExistence type="predicted"/>
<dbReference type="GO" id="GO:0003677">
    <property type="term" value="F:DNA binding"/>
    <property type="evidence" value="ECO:0007669"/>
    <property type="project" value="InterPro"/>
</dbReference>
<dbReference type="InterPro" id="IPR013762">
    <property type="entry name" value="Integrase-like_cat_sf"/>
</dbReference>
<dbReference type="RefSeq" id="WP_023287180.1">
    <property type="nucleotide sequence ID" value="NZ_BTWF01000154.1"/>
</dbReference>
<dbReference type="GO" id="GO:0015074">
    <property type="term" value="P:DNA integration"/>
    <property type="evidence" value="ECO:0007669"/>
    <property type="project" value="InterPro"/>
</dbReference>
<dbReference type="EMBL" id="MK552109">
    <property type="protein sequence ID" value="QGW58933.1"/>
    <property type="molecule type" value="Genomic_DNA"/>
</dbReference>
<name>A0A857AWQ5_KLEPN</name>
<dbReference type="InterPro" id="IPR011010">
    <property type="entry name" value="DNA_brk_join_enz"/>
</dbReference>
<accession>A0A857AWQ5</accession>
<dbReference type="InterPro" id="IPR002104">
    <property type="entry name" value="Integrase_catalytic"/>
</dbReference>